<evidence type="ECO:0000313" key="3">
    <source>
        <dbReference type="Proteomes" id="UP000538666"/>
    </source>
</evidence>
<protein>
    <submittedName>
        <fullName evidence="2">Uncharacterized protein</fullName>
    </submittedName>
</protein>
<sequence length="235" mass="25362">MTSQAPDENDANTQALAGLSHDFEHGGPHAAAGQSQQSTATPAAPAHTTNPAIMNIPRRVTRNDDNFSAQRNDRGVKKSHRDGNGNLMPAGNGSYNGQPVTRLDHEVVQKTREGRAKKGNSPFTSFTNPKAATHPQNYGGEQATLKARKLANAKLKGKPDVEDTSFKGTKGLLKEFAGNRQASSYVKKDGEFHTEGTVPSRFLSYSDRPKSSGYDSDSVSEAETDYDDSDHFSNL</sequence>
<organism evidence="2 3">
    <name type="scientific">Silvibacterium bohemicum</name>
    <dbReference type="NCBI Taxonomy" id="1577686"/>
    <lineage>
        <taxon>Bacteria</taxon>
        <taxon>Pseudomonadati</taxon>
        <taxon>Acidobacteriota</taxon>
        <taxon>Terriglobia</taxon>
        <taxon>Terriglobales</taxon>
        <taxon>Acidobacteriaceae</taxon>
        <taxon>Silvibacterium</taxon>
    </lineage>
</organism>
<feature type="compositionally biased region" description="Acidic residues" evidence="1">
    <location>
        <begin position="218"/>
        <end position="228"/>
    </location>
</feature>
<feature type="region of interest" description="Disordered" evidence="1">
    <location>
        <begin position="1"/>
        <end position="138"/>
    </location>
</feature>
<feature type="compositionally biased region" description="Basic and acidic residues" evidence="1">
    <location>
        <begin position="61"/>
        <end position="76"/>
    </location>
</feature>
<dbReference type="Proteomes" id="UP000538666">
    <property type="component" value="Unassembled WGS sequence"/>
</dbReference>
<name>A0A841JLB3_9BACT</name>
<dbReference type="AlphaFoldDB" id="A0A841JLB3"/>
<feature type="compositionally biased region" description="Polar residues" evidence="1">
    <location>
        <begin position="121"/>
        <end position="136"/>
    </location>
</feature>
<keyword evidence="3" id="KW-1185">Reference proteome</keyword>
<evidence type="ECO:0000313" key="2">
    <source>
        <dbReference type="EMBL" id="MBB6142142.1"/>
    </source>
</evidence>
<comment type="caution">
    <text evidence="2">The sequence shown here is derived from an EMBL/GenBank/DDBJ whole genome shotgun (WGS) entry which is preliminary data.</text>
</comment>
<evidence type="ECO:0000256" key="1">
    <source>
        <dbReference type="SAM" id="MobiDB-lite"/>
    </source>
</evidence>
<feature type="compositionally biased region" description="Polar residues" evidence="1">
    <location>
        <begin position="1"/>
        <end position="15"/>
    </location>
</feature>
<feature type="compositionally biased region" description="Low complexity" evidence="1">
    <location>
        <begin position="29"/>
        <end position="52"/>
    </location>
</feature>
<feature type="compositionally biased region" description="Basic and acidic residues" evidence="1">
    <location>
        <begin position="102"/>
        <end position="116"/>
    </location>
</feature>
<dbReference type="RefSeq" id="WP_156185741.1">
    <property type="nucleotide sequence ID" value="NZ_JACHEK010000001.1"/>
</dbReference>
<reference evidence="2 3" key="1">
    <citation type="submission" date="2020-08" db="EMBL/GenBank/DDBJ databases">
        <title>Genomic Encyclopedia of Type Strains, Phase IV (KMG-IV): sequencing the most valuable type-strain genomes for metagenomic binning, comparative biology and taxonomic classification.</title>
        <authorList>
            <person name="Goeker M."/>
        </authorList>
    </citation>
    <scope>NUCLEOTIDE SEQUENCE [LARGE SCALE GENOMIC DNA]</scope>
    <source>
        <strain evidence="2 3">DSM 103733</strain>
    </source>
</reference>
<accession>A0A841JLB3</accession>
<proteinExistence type="predicted"/>
<feature type="region of interest" description="Disordered" evidence="1">
    <location>
        <begin position="187"/>
        <end position="235"/>
    </location>
</feature>
<dbReference type="EMBL" id="JACHEK010000001">
    <property type="protein sequence ID" value="MBB6142142.1"/>
    <property type="molecule type" value="Genomic_DNA"/>
</dbReference>
<gene>
    <name evidence="2" type="ORF">HNQ77_000080</name>
</gene>